<sequence>MSEARNCYPGSLDPKKVAGKIIICVHNDPTVSRRIKKLVVEDAKARGLILIDEEEKGLPFDSGIFPFAEVGSVAGFKILKYINSTKNPTATILPTIEVPRFRPAPVVAYFSSRGPGELTGNILKPDIMAPGVAILGATIPRKDDGSAPIGKKISKFAIKSGTSMSCPHVTGAAAFIKSVHPGWSPSMIKSALMTTAIISNNIRKPLTNSSNDFASPHEMGVGEISPLKALNPGLVFETTIEDHLHFLCYYGYTEKNIRSMSNTKFYCPRNSYEELISDINYPSISISNLNRHQDAKTTVTRTVTNVGYPNSTYIATVQAPVGLAVNVFPKKIVFVEGLKKASFKVSFHGKEATKGYNFGAITWSDGLHAVRVVFAVNVE</sequence>
<feature type="domain" description="Peptidase S8/S53" evidence="7">
    <location>
        <begin position="95"/>
        <end position="222"/>
    </location>
</feature>
<dbReference type="PANTHER" id="PTHR10795">
    <property type="entry name" value="PROPROTEIN CONVERTASE SUBTILISIN/KEXIN"/>
    <property type="match status" value="1"/>
</dbReference>
<comment type="caution">
    <text evidence="6">Lacks conserved residue(s) required for the propagation of feature annotation.</text>
</comment>
<reference evidence="9 10" key="1">
    <citation type="journal article" date="2024" name="Plant J.">
        <title>Genome sequences and population genomics reveal climatic adaptation and genomic divergence between two closely related sweetgum species.</title>
        <authorList>
            <person name="Xu W.Q."/>
            <person name="Ren C.Q."/>
            <person name="Zhang X.Y."/>
            <person name="Comes H.P."/>
            <person name="Liu X.H."/>
            <person name="Li Y.G."/>
            <person name="Kettle C.J."/>
            <person name="Jalonen R."/>
            <person name="Gaisberger H."/>
            <person name="Ma Y.Z."/>
            <person name="Qiu Y.X."/>
        </authorList>
    </citation>
    <scope>NUCLEOTIDE SEQUENCE [LARGE SCALE GENOMIC DNA]</scope>
    <source>
        <strain evidence="9">Hangzhou</strain>
    </source>
</reference>
<dbReference type="Gene3D" id="3.40.50.200">
    <property type="entry name" value="Peptidase S8/S53 domain"/>
    <property type="match status" value="1"/>
</dbReference>
<dbReference type="Proteomes" id="UP001415857">
    <property type="component" value="Unassembled WGS sequence"/>
</dbReference>
<dbReference type="InterPro" id="IPR000209">
    <property type="entry name" value="Peptidase_S8/S53_dom"/>
</dbReference>
<dbReference type="Gene3D" id="2.60.40.2310">
    <property type="match status" value="1"/>
</dbReference>
<evidence type="ECO:0000256" key="6">
    <source>
        <dbReference type="PROSITE-ProRule" id="PRU01240"/>
    </source>
</evidence>
<keyword evidence="3" id="KW-0732">Signal</keyword>
<dbReference type="InterPro" id="IPR041469">
    <property type="entry name" value="Subtilisin-like_FN3"/>
</dbReference>
<evidence type="ECO:0000313" key="10">
    <source>
        <dbReference type="Proteomes" id="UP001415857"/>
    </source>
</evidence>
<evidence type="ECO:0000256" key="3">
    <source>
        <dbReference type="ARBA" id="ARBA00022729"/>
    </source>
</evidence>
<evidence type="ECO:0000256" key="5">
    <source>
        <dbReference type="ARBA" id="ARBA00022825"/>
    </source>
</evidence>
<dbReference type="InterPro" id="IPR036852">
    <property type="entry name" value="Peptidase_S8/S53_dom_sf"/>
</dbReference>
<keyword evidence="4" id="KW-0378">Hydrolase</keyword>
<dbReference type="AlphaFoldDB" id="A0AAP0X200"/>
<dbReference type="GO" id="GO:0006508">
    <property type="term" value="P:proteolysis"/>
    <property type="evidence" value="ECO:0007669"/>
    <property type="project" value="UniProtKB-KW"/>
</dbReference>
<comment type="similarity">
    <text evidence="1 6">Belongs to the peptidase S8 family.</text>
</comment>
<name>A0AAP0X200_LIQFO</name>
<evidence type="ECO:0000256" key="2">
    <source>
        <dbReference type="ARBA" id="ARBA00022670"/>
    </source>
</evidence>
<comment type="caution">
    <text evidence="9">The sequence shown here is derived from an EMBL/GenBank/DDBJ whole genome shotgun (WGS) entry which is preliminary data.</text>
</comment>
<evidence type="ECO:0000259" key="8">
    <source>
        <dbReference type="Pfam" id="PF17766"/>
    </source>
</evidence>
<evidence type="ECO:0000313" key="9">
    <source>
        <dbReference type="EMBL" id="KAK9283013.1"/>
    </source>
</evidence>
<protein>
    <submittedName>
        <fullName evidence="9">Uncharacterized protein</fullName>
    </submittedName>
</protein>
<dbReference type="InterPro" id="IPR045051">
    <property type="entry name" value="SBT"/>
</dbReference>
<keyword evidence="5" id="KW-0720">Serine protease</keyword>
<dbReference type="GO" id="GO:0004252">
    <property type="term" value="F:serine-type endopeptidase activity"/>
    <property type="evidence" value="ECO:0007669"/>
    <property type="project" value="InterPro"/>
</dbReference>
<gene>
    <name evidence="9" type="ORF">L1049_011240</name>
</gene>
<dbReference type="Pfam" id="PF00082">
    <property type="entry name" value="Peptidase_S8"/>
    <property type="match status" value="1"/>
</dbReference>
<dbReference type="EMBL" id="JBBPBK010000006">
    <property type="protein sequence ID" value="KAK9283013.1"/>
    <property type="molecule type" value="Genomic_DNA"/>
</dbReference>
<proteinExistence type="inferred from homology"/>
<keyword evidence="2" id="KW-0645">Protease</keyword>
<evidence type="ECO:0000256" key="4">
    <source>
        <dbReference type="ARBA" id="ARBA00022801"/>
    </source>
</evidence>
<dbReference type="CDD" id="cd02120">
    <property type="entry name" value="PA_subtilisin_like"/>
    <property type="match status" value="1"/>
</dbReference>
<dbReference type="PROSITE" id="PS51892">
    <property type="entry name" value="SUBTILASE"/>
    <property type="match status" value="1"/>
</dbReference>
<organism evidence="9 10">
    <name type="scientific">Liquidambar formosana</name>
    <name type="common">Formosan gum</name>
    <dbReference type="NCBI Taxonomy" id="63359"/>
    <lineage>
        <taxon>Eukaryota</taxon>
        <taxon>Viridiplantae</taxon>
        <taxon>Streptophyta</taxon>
        <taxon>Embryophyta</taxon>
        <taxon>Tracheophyta</taxon>
        <taxon>Spermatophyta</taxon>
        <taxon>Magnoliopsida</taxon>
        <taxon>eudicotyledons</taxon>
        <taxon>Gunneridae</taxon>
        <taxon>Pentapetalae</taxon>
        <taxon>Saxifragales</taxon>
        <taxon>Altingiaceae</taxon>
        <taxon>Liquidambar</taxon>
    </lineage>
</organism>
<dbReference type="PROSITE" id="PS00138">
    <property type="entry name" value="SUBTILASE_SER"/>
    <property type="match status" value="1"/>
</dbReference>
<evidence type="ECO:0000259" key="7">
    <source>
        <dbReference type="Pfam" id="PF00082"/>
    </source>
</evidence>
<feature type="domain" description="Subtilisin-like protease fibronectin type-III" evidence="8">
    <location>
        <begin position="278"/>
        <end position="376"/>
    </location>
</feature>
<keyword evidence="10" id="KW-1185">Reference proteome</keyword>
<dbReference type="SUPFAM" id="SSF52743">
    <property type="entry name" value="Subtilisin-like"/>
    <property type="match status" value="1"/>
</dbReference>
<dbReference type="InterPro" id="IPR023828">
    <property type="entry name" value="Peptidase_S8_Ser-AS"/>
</dbReference>
<accession>A0AAP0X200</accession>
<evidence type="ECO:0000256" key="1">
    <source>
        <dbReference type="ARBA" id="ARBA00011073"/>
    </source>
</evidence>
<dbReference type="Pfam" id="PF17766">
    <property type="entry name" value="fn3_6"/>
    <property type="match status" value="1"/>
</dbReference>